<accession>A0A918JGY7</accession>
<reference evidence="2" key="2">
    <citation type="submission" date="2020-09" db="EMBL/GenBank/DDBJ databases">
        <authorList>
            <person name="Sun Q."/>
            <person name="Kim S."/>
        </authorList>
    </citation>
    <scope>NUCLEOTIDE SEQUENCE</scope>
    <source>
        <strain evidence="2">KCTC 23732</strain>
    </source>
</reference>
<dbReference type="InterPro" id="IPR004843">
    <property type="entry name" value="Calcineurin-like_PHP"/>
</dbReference>
<name>A0A918JGY7_9BURK</name>
<feature type="domain" description="Calcineurin-like phosphoesterase" evidence="1">
    <location>
        <begin position="4"/>
        <end position="130"/>
    </location>
</feature>
<dbReference type="PRINTS" id="PR00114">
    <property type="entry name" value="STPHPHTASE"/>
</dbReference>
<organism evidence="2 3">
    <name type="scientific">Advenella faeciporci</name>
    <dbReference type="NCBI Taxonomy" id="797535"/>
    <lineage>
        <taxon>Bacteria</taxon>
        <taxon>Pseudomonadati</taxon>
        <taxon>Pseudomonadota</taxon>
        <taxon>Betaproteobacteria</taxon>
        <taxon>Burkholderiales</taxon>
        <taxon>Alcaligenaceae</taxon>
    </lineage>
</organism>
<dbReference type="Gene3D" id="3.60.21.10">
    <property type="match status" value="1"/>
</dbReference>
<dbReference type="RefSeq" id="WP_189383966.1">
    <property type="nucleotide sequence ID" value="NZ_BAABFY010000057.1"/>
</dbReference>
<reference evidence="2" key="1">
    <citation type="journal article" date="2014" name="Int. J. Syst. Evol. Microbiol.">
        <title>Complete genome sequence of Corynebacterium casei LMG S-19264T (=DSM 44701T), isolated from a smear-ripened cheese.</title>
        <authorList>
            <consortium name="US DOE Joint Genome Institute (JGI-PGF)"/>
            <person name="Walter F."/>
            <person name="Albersmeier A."/>
            <person name="Kalinowski J."/>
            <person name="Ruckert C."/>
        </authorList>
    </citation>
    <scope>NUCLEOTIDE SEQUENCE</scope>
    <source>
        <strain evidence="2">KCTC 23732</strain>
    </source>
</reference>
<dbReference type="EMBL" id="BMYS01000002">
    <property type="protein sequence ID" value="GGW78910.1"/>
    <property type="molecule type" value="Genomic_DNA"/>
</dbReference>
<dbReference type="PANTHER" id="PTHR42850:SF7">
    <property type="entry name" value="BIS(5'-NUCLEOSYL)-TETRAPHOSPHATASE PRPE [ASYMMETRICAL]"/>
    <property type="match status" value="1"/>
</dbReference>
<dbReference type="InterPro" id="IPR006186">
    <property type="entry name" value="Ser/Thr-sp_prot-phosphatase"/>
</dbReference>
<evidence type="ECO:0000313" key="3">
    <source>
        <dbReference type="Proteomes" id="UP000608345"/>
    </source>
</evidence>
<comment type="caution">
    <text evidence="2">The sequence shown here is derived from an EMBL/GenBank/DDBJ whole genome shotgun (WGS) entry which is preliminary data.</text>
</comment>
<dbReference type="GO" id="GO:0005737">
    <property type="term" value="C:cytoplasm"/>
    <property type="evidence" value="ECO:0007669"/>
    <property type="project" value="TreeGrafter"/>
</dbReference>
<proteinExistence type="predicted"/>
<dbReference type="GO" id="GO:0016791">
    <property type="term" value="F:phosphatase activity"/>
    <property type="evidence" value="ECO:0007669"/>
    <property type="project" value="TreeGrafter"/>
</dbReference>
<dbReference type="Pfam" id="PF00149">
    <property type="entry name" value="Metallophos"/>
    <property type="match status" value="1"/>
</dbReference>
<dbReference type="AlphaFoldDB" id="A0A918JGY7"/>
<evidence type="ECO:0000313" key="2">
    <source>
        <dbReference type="EMBL" id="GGW78910.1"/>
    </source>
</evidence>
<dbReference type="SUPFAM" id="SSF56300">
    <property type="entry name" value="Metallo-dependent phosphatases"/>
    <property type="match status" value="1"/>
</dbReference>
<dbReference type="Proteomes" id="UP000608345">
    <property type="component" value="Unassembled WGS sequence"/>
</dbReference>
<dbReference type="InterPro" id="IPR029052">
    <property type="entry name" value="Metallo-depent_PP-like"/>
</dbReference>
<keyword evidence="3" id="KW-1185">Reference proteome</keyword>
<sequence>MYDLIGDIHGHALPLKQLLAKLDYTEKNGFWQHPERKVIFLGDFIDRGPEQVEAVLIAKAMVENNAALAVMGNHEFNAVAWTMPNHDKPGEFLRPHTERYLRQHQIFLEQVIEGSTLHQEITDWFATLPLFLEFPGFRVIHACWHLPSLKILAPFLDTQNRIQPQAWPILSAKGTETFEALETVLKGLNIELPSGYGFDDKDGNFRNEIRAQWWELNGLTYRDLAMVPPGAIEQIPHIPVPDDIVPGYQSDKPLFVGHYWMTGEPEPLTPYIACLDYSIAARNTKSVTKGKLCAYQWQGETELLRDRFVWVS</sequence>
<evidence type="ECO:0000259" key="1">
    <source>
        <dbReference type="Pfam" id="PF00149"/>
    </source>
</evidence>
<dbReference type="InterPro" id="IPR050126">
    <property type="entry name" value="Ap4A_hydrolase"/>
</dbReference>
<protein>
    <submittedName>
        <fullName evidence="2">Diadenosine tetraphosphatase</fullName>
    </submittedName>
</protein>
<gene>
    <name evidence="2" type="primary">apaH</name>
    <name evidence="2" type="ORF">GCM10011450_06060</name>
</gene>
<dbReference type="PANTHER" id="PTHR42850">
    <property type="entry name" value="METALLOPHOSPHOESTERASE"/>
    <property type="match status" value="1"/>
</dbReference>